<evidence type="ECO:0000256" key="2">
    <source>
        <dbReference type="ARBA" id="ARBA00022434"/>
    </source>
</evidence>
<feature type="binding site" evidence="5">
    <location>
        <position position="24"/>
    </location>
    <ligand>
        <name>Fe cation</name>
        <dbReference type="ChEBI" id="CHEBI:24875"/>
        <label>1</label>
    </ligand>
</feature>
<keyword evidence="3 5" id="KW-0479">Metal-binding</keyword>
<dbReference type="EMBL" id="JAWQEG010003398">
    <property type="protein sequence ID" value="KAK3866439.1"/>
    <property type="molecule type" value="Genomic_DNA"/>
</dbReference>
<dbReference type="Gene3D" id="1.20.1260.10">
    <property type="match status" value="1"/>
</dbReference>
<keyword evidence="4 5" id="KW-0408">Iron</keyword>
<dbReference type="PANTHER" id="PTHR11431:SF75">
    <property type="entry name" value="FERRITIN"/>
    <property type="match status" value="1"/>
</dbReference>
<evidence type="ECO:0000256" key="5">
    <source>
        <dbReference type="PIRSR" id="PIRSR601519-1"/>
    </source>
</evidence>
<organism evidence="8 9">
    <name type="scientific">Petrolisthes cinctipes</name>
    <name type="common">Flat porcelain crab</name>
    <dbReference type="NCBI Taxonomy" id="88211"/>
    <lineage>
        <taxon>Eukaryota</taxon>
        <taxon>Metazoa</taxon>
        <taxon>Ecdysozoa</taxon>
        <taxon>Arthropoda</taxon>
        <taxon>Crustacea</taxon>
        <taxon>Multicrustacea</taxon>
        <taxon>Malacostraca</taxon>
        <taxon>Eumalacostraca</taxon>
        <taxon>Eucarida</taxon>
        <taxon>Decapoda</taxon>
        <taxon>Pleocyemata</taxon>
        <taxon>Anomura</taxon>
        <taxon>Galatheoidea</taxon>
        <taxon>Porcellanidae</taxon>
        <taxon>Petrolisthes</taxon>
    </lineage>
</organism>
<dbReference type="PROSITE" id="PS50905">
    <property type="entry name" value="FERRITIN_LIKE"/>
    <property type="match status" value="1"/>
</dbReference>
<comment type="caution">
    <text evidence="8">The sequence shown here is derived from an EMBL/GenBank/DDBJ whole genome shotgun (WGS) entry which is preliminary data.</text>
</comment>
<keyword evidence="2 6" id="KW-0409">Iron storage</keyword>
<dbReference type="SUPFAM" id="SSF47240">
    <property type="entry name" value="Ferritin-like"/>
    <property type="match status" value="1"/>
</dbReference>
<dbReference type="Proteomes" id="UP001286313">
    <property type="component" value="Unassembled WGS sequence"/>
</dbReference>
<evidence type="ECO:0000313" key="8">
    <source>
        <dbReference type="EMBL" id="KAK3866439.1"/>
    </source>
</evidence>
<dbReference type="AlphaFoldDB" id="A0AAE1K7U8"/>
<dbReference type="GO" id="GO:0008198">
    <property type="term" value="F:ferrous iron binding"/>
    <property type="evidence" value="ECO:0007669"/>
    <property type="project" value="TreeGrafter"/>
</dbReference>
<dbReference type="Pfam" id="PF00210">
    <property type="entry name" value="Ferritin"/>
    <property type="match status" value="1"/>
</dbReference>
<protein>
    <recommendedName>
        <fullName evidence="6">Ferritin</fullName>
        <ecNumber evidence="6">1.16.3.1</ecNumber>
    </recommendedName>
</protein>
<evidence type="ECO:0000256" key="6">
    <source>
        <dbReference type="RuleBase" id="RU361145"/>
    </source>
</evidence>
<dbReference type="InterPro" id="IPR009078">
    <property type="entry name" value="Ferritin-like_SF"/>
</dbReference>
<feature type="domain" description="Ferritin-like diiron" evidence="7">
    <location>
        <begin position="7"/>
        <end position="156"/>
    </location>
</feature>
<evidence type="ECO:0000256" key="4">
    <source>
        <dbReference type="ARBA" id="ARBA00023004"/>
    </source>
</evidence>
<evidence type="ECO:0000313" key="9">
    <source>
        <dbReference type="Proteomes" id="UP001286313"/>
    </source>
</evidence>
<name>A0AAE1K7U8_PETCI</name>
<feature type="binding site" evidence="5">
    <location>
        <position position="59"/>
    </location>
    <ligand>
        <name>Fe cation</name>
        <dbReference type="ChEBI" id="CHEBI:24875"/>
        <label>1</label>
    </ligand>
</feature>
<dbReference type="FunFam" id="1.20.1260.10:FF:000002">
    <property type="entry name" value="Ferritin, mitochondrial"/>
    <property type="match status" value="1"/>
</dbReference>
<keyword evidence="9" id="KW-1185">Reference proteome</keyword>
<dbReference type="GO" id="GO:0004322">
    <property type="term" value="F:ferroxidase activity"/>
    <property type="evidence" value="ECO:0007669"/>
    <property type="project" value="UniProtKB-EC"/>
</dbReference>
<dbReference type="InterPro" id="IPR009040">
    <property type="entry name" value="Ferritin-like_diiron"/>
</dbReference>
<evidence type="ECO:0000256" key="1">
    <source>
        <dbReference type="ARBA" id="ARBA00007513"/>
    </source>
</evidence>
<proteinExistence type="inferred from homology"/>
<dbReference type="GO" id="GO:0005737">
    <property type="term" value="C:cytoplasm"/>
    <property type="evidence" value="ECO:0007669"/>
    <property type="project" value="TreeGrafter"/>
</dbReference>
<comment type="similarity">
    <text evidence="1 6">Belongs to the ferritin family.</text>
</comment>
<dbReference type="EC" id="1.16.3.1" evidence="6"/>
<dbReference type="GO" id="GO:0006879">
    <property type="term" value="P:intracellular iron ion homeostasis"/>
    <property type="evidence" value="ECO:0007669"/>
    <property type="project" value="UniProtKB-KW"/>
</dbReference>
<comment type="catalytic activity">
    <reaction evidence="6">
        <text>4 Fe(2+) + O2 + 4 H(+) = 4 Fe(3+) + 2 H2O</text>
        <dbReference type="Rhea" id="RHEA:11148"/>
        <dbReference type="ChEBI" id="CHEBI:15377"/>
        <dbReference type="ChEBI" id="CHEBI:15378"/>
        <dbReference type="ChEBI" id="CHEBI:15379"/>
        <dbReference type="ChEBI" id="CHEBI:29033"/>
        <dbReference type="ChEBI" id="CHEBI:29034"/>
        <dbReference type="EC" id="1.16.3.1"/>
    </reaction>
</comment>
<reference evidence="8" key="1">
    <citation type="submission" date="2023-10" db="EMBL/GenBank/DDBJ databases">
        <title>Genome assemblies of two species of porcelain crab, Petrolisthes cinctipes and Petrolisthes manimaculis (Anomura: Porcellanidae).</title>
        <authorList>
            <person name="Angst P."/>
        </authorList>
    </citation>
    <scope>NUCLEOTIDE SEQUENCE</scope>
    <source>
        <strain evidence="8">PB745_01</strain>
        <tissue evidence="8">Gill</tissue>
    </source>
</reference>
<dbReference type="CDD" id="cd01056">
    <property type="entry name" value="Euk_Ferritin"/>
    <property type="match status" value="1"/>
</dbReference>
<evidence type="ECO:0000259" key="7">
    <source>
        <dbReference type="PROSITE" id="PS50905"/>
    </source>
</evidence>
<dbReference type="GO" id="GO:0006826">
    <property type="term" value="P:iron ion transport"/>
    <property type="evidence" value="ECO:0007669"/>
    <property type="project" value="InterPro"/>
</dbReference>
<dbReference type="GO" id="GO:0008199">
    <property type="term" value="F:ferric iron binding"/>
    <property type="evidence" value="ECO:0007669"/>
    <property type="project" value="InterPro"/>
</dbReference>
<accession>A0AAE1K7U8</accession>
<dbReference type="PANTHER" id="PTHR11431">
    <property type="entry name" value="FERRITIN"/>
    <property type="match status" value="1"/>
</dbReference>
<evidence type="ECO:0000256" key="3">
    <source>
        <dbReference type="ARBA" id="ARBA00022723"/>
    </source>
</evidence>
<dbReference type="InterPro" id="IPR001519">
    <property type="entry name" value="Ferritin"/>
</dbReference>
<comment type="function">
    <text evidence="6">Stores iron in a soluble, non-toxic, readily available form. Important for iron homeostasis. Iron is taken up in the ferrous form and deposited as ferric hydroxides after oxidation.</text>
</comment>
<dbReference type="InterPro" id="IPR008331">
    <property type="entry name" value="Ferritin_DPS_dom"/>
</dbReference>
<keyword evidence="6" id="KW-0560">Oxidoreductase</keyword>
<dbReference type="InterPro" id="IPR012347">
    <property type="entry name" value="Ferritin-like"/>
</dbReference>
<sequence>MASQVRQNFHEDCEAAINKYINTELHASYTFLSMSYYFDRDDVALPGLCKYLKTMSDSEYNKAHTLMKYQNERGGRVVLQSVACPARQEWGEAVDTLQASLDIKKHVNKEVLDLHTITSERNDGHATHFIDDNLLEFHVDGIQELADMLTRLRRAAGEDQLGLYVFDKELL</sequence>
<gene>
    <name evidence="8" type="ORF">Pcinc_028030</name>
</gene>